<name>A0A452FMR7_CAPHI</name>
<dbReference type="EMBL" id="LWLT01000012">
    <property type="status" value="NOT_ANNOTATED_CDS"/>
    <property type="molecule type" value="Genomic_DNA"/>
</dbReference>
<dbReference type="AlphaFoldDB" id="A0A452FMR7"/>
<keyword evidence="2" id="KW-1185">Reference proteome</keyword>
<dbReference type="Proteomes" id="UP000291000">
    <property type="component" value="Chromosome 9"/>
</dbReference>
<proteinExistence type="predicted"/>
<reference evidence="1" key="3">
    <citation type="submission" date="2025-09" db="UniProtKB">
        <authorList>
            <consortium name="Ensembl"/>
        </authorList>
    </citation>
    <scope>IDENTIFICATION</scope>
</reference>
<organism evidence="1 2">
    <name type="scientific">Capra hircus</name>
    <name type="common">Goat</name>
    <dbReference type="NCBI Taxonomy" id="9925"/>
    <lineage>
        <taxon>Eukaryota</taxon>
        <taxon>Metazoa</taxon>
        <taxon>Chordata</taxon>
        <taxon>Craniata</taxon>
        <taxon>Vertebrata</taxon>
        <taxon>Euteleostomi</taxon>
        <taxon>Mammalia</taxon>
        <taxon>Eutheria</taxon>
        <taxon>Laurasiatheria</taxon>
        <taxon>Artiodactyla</taxon>
        <taxon>Ruminantia</taxon>
        <taxon>Pecora</taxon>
        <taxon>Bovidae</taxon>
        <taxon>Caprinae</taxon>
        <taxon>Capra</taxon>
    </lineage>
</organism>
<evidence type="ECO:0000313" key="1">
    <source>
        <dbReference type="Ensembl" id="ENSCHIP00000025548.1"/>
    </source>
</evidence>
<sequence length="51" mass="5892">MSDQEAKPSIEDFGNKEEGEYIKVNEQDSSEIHFKVKMTTHLKKLNHTVSL</sequence>
<dbReference type="STRING" id="9925.ENSCHIP00000025548"/>
<reference evidence="1 2" key="1">
    <citation type="submission" date="2016-04" db="EMBL/GenBank/DDBJ databases">
        <title>Polished mammalian reference genomes with single-molecule sequencing and chromosome conformation capture applied to the Capra hircus genome.</title>
        <authorList>
            <person name="Bickhart D.M."/>
            <person name="Koren S."/>
            <person name="Rosen B."/>
            <person name="Hastie A."/>
            <person name="Liachko I."/>
            <person name="Sullivan S.T."/>
            <person name="Burton J."/>
            <person name="Sayre B.L."/>
            <person name="Huson H.J."/>
            <person name="Lee J."/>
            <person name="Lam E."/>
            <person name="Kelley C.M."/>
            <person name="Hutchison J.L."/>
            <person name="Zhou Y."/>
            <person name="Sun J."/>
            <person name="Crisa A."/>
            <person name="Schwartz J.C."/>
            <person name="Hammond J.A."/>
            <person name="Schroeder S.G."/>
            <person name="Liu G.E."/>
            <person name="Dunham M."/>
            <person name="Shendure J."/>
            <person name="Sonstegard T.S."/>
            <person name="Phillippy A.M."/>
            <person name="Van Tassell C.P."/>
            <person name="Smith T.P."/>
        </authorList>
    </citation>
    <scope>NUCLEOTIDE SEQUENCE [LARGE SCALE GENOMIC DNA]</scope>
</reference>
<dbReference type="GeneTree" id="ENSGT01090000260115"/>
<dbReference type="Bgee" id="ENSCHIG00000022283">
    <property type="expression patterns" value="Expressed in adult mammalian kidney and 1 other cell type or tissue"/>
</dbReference>
<dbReference type="Gene3D" id="3.10.20.90">
    <property type="entry name" value="Phosphatidylinositol 3-kinase Catalytic Subunit, Chain A, domain 1"/>
    <property type="match status" value="1"/>
</dbReference>
<evidence type="ECO:0000313" key="2">
    <source>
        <dbReference type="Proteomes" id="UP000291000"/>
    </source>
</evidence>
<evidence type="ECO:0008006" key="3">
    <source>
        <dbReference type="Google" id="ProtNLM"/>
    </source>
</evidence>
<protein>
    <recommendedName>
        <fullName evidence="3">Rad60/SUMO-like domain-containing protein</fullName>
    </recommendedName>
</protein>
<reference evidence="1" key="2">
    <citation type="submission" date="2025-08" db="UniProtKB">
        <authorList>
            <consortium name="Ensembl"/>
        </authorList>
    </citation>
    <scope>IDENTIFICATION</scope>
</reference>
<accession>A0A452FMR7</accession>
<dbReference type="Ensembl" id="ENSCHIT00000033410.1">
    <property type="protein sequence ID" value="ENSCHIP00000025548.1"/>
    <property type="gene ID" value="ENSCHIG00000022283.1"/>
</dbReference>